<proteinExistence type="predicted"/>
<protein>
    <submittedName>
        <fullName evidence="1">Uncharacterized protein</fullName>
    </submittedName>
</protein>
<sequence>MITLETFTEKFRKMVTLCSFPQAMLNPKQVETYFNELRQV</sequence>
<gene>
    <name evidence="1" type="ORF">S01H1_34959</name>
</gene>
<organism evidence="1">
    <name type="scientific">marine sediment metagenome</name>
    <dbReference type="NCBI Taxonomy" id="412755"/>
    <lineage>
        <taxon>unclassified sequences</taxon>
        <taxon>metagenomes</taxon>
        <taxon>ecological metagenomes</taxon>
    </lineage>
</organism>
<evidence type="ECO:0000313" key="1">
    <source>
        <dbReference type="EMBL" id="GAG07825.1"/>
    </source>
</evidence>
<feature type="non-terminal residue" evidence="1">
    <location>
        <position position="40"/>
    </location>
</feature>
<accession>X0UQ60</accession>
<dbReference type="EMBL" id="BARS01021803">
    <property type="protein sequence ID" value="GAG07825.1"/>
    <property type="molecule type" value="Genomic_DNA"/>
</dbReference>
<comment type="caution">
    <text evidence="1">The sequence shown here is derived from an EMBL/GenBank/DDBJ whole genome shotgun (WGS) entry which is preliminary data.</text>
</comment>
<dbReference type="AlphaFoldDB" id="X0UQ60"/>
<reference evidence="1" key="1">
    <citation type="journal article" date="2014" name="Front. Microbiol.">
        <title>High frequency of phylogenetically diverse reductive dehalogenase-homologous genes in deep subseafloor sedimentary metagenomes.</title>
        <authorList>
            <person name="Kawai M."/>
            <person name="Futagami T."/>
            <person name="Toyoda A."/>
            <person name="Takaki Y."/>
            <person name="Nishi S."/>
            <person name="Hori S."/>
            <person name="Arai W."/>
            <person name="Tsubouchi T."/>
            <person name="Morono Y."/>
            <person name="Uchiyama I."/>
            <person name="Ito T."/>
            <person name="Fujiyama A."/>
            <person name="Inagaki F."/>
            <person name="Takami H."/>
        </authorList>
    </citation>
    <scope>NUCLEOTIDE SEQUENCE</scope>
    <source>
        <strain evidence="1">Expedition CK06-06</strain>
    </source>
</reference>
<name>X0UQ60_9ZZZZ</name>